<feature type="transmembrane region" description="Helical" evidence="2">
    <location>
        <begin position="39"/>
        <end position="55"/>
    </location>
</feature>
<dbReference type="EMBL" id="JBHTAC010000009">
    <property type="protein sequence ID" value="MFC7243187.1"/>
    <property type="molecule type" value="Genomic_DNA"/>
</dbReference>
<dbReference type="RefSeq" id="WP_376806425.1">
    <property type="nucleotide sequence ID" value="NZ_JBHTAC010000009.1"/>
</dbReference>
<dbReference type="Pfam" id="PF17248">
    <property type="entry name" value="DUF5317"/>
    <property type="match status" value="1"/>
</dbReference>
<evidence type="ECO:0000313" key="4">
    <source>
        <dbReference type="Proteomes" id="UP001596392"/>
    </source>
</evidence>
<keyword evidence="2" id="KW-0472">Membrane</keyword>
<feature type="region of interest" description="Disordered" evidence="1">
    <location>
        <begin position="187"/>
        <end position="209"/>
    </location>
</feature>
<protein>
    <submittedName>
        <fullName evidence="3">DUF5317 family protein</fullName>
    </submittedName>
</protein>
<evidence type="ECO:0000256" key="1">
    <source>
        <dbReference type="SAM" id="MobiDB-lite"/>
    </source>
</evidence>
<keyword evidence="4" id="KW-1185">Reference proteome</keyword>
<evidence type="ECO:0000313" key="3">
    <source>
        <dbReference type="EMBL" id="MFC7243187.1"/>
    </source>
</evidence>
<organism evidence="3 4">
    <name type="scientific">Catellatospora aurea</name>
    <dbReference type="NCBI Taxonomy" id="1337874"/>
    <lineage>
        <taxon>Bacteria</taxon>
        <taxon>Bacillati</taxon>
        <taxon>Actinomycetota</taxon>
        <taxon>Actinomycetes</taxon>
        <taxon>Micromonosporales</taxon>
        <taxon>Micromonosporaceae</taxon>
        <taxon>Catellatospora</taxon>
    </lineage>
</organism>
<name>A0ABW2GWJ2_9ACTN</name>
<dbReference type="Proteomes" id="UP001596392">
    <property type="component" value="Unassembled WGS sequence"/>
</dbReference>
<proteinExistence type="predicted"/>
<comment type="caution">
    <text evidence="3">The sequence shown here is derived from an EMBL/GenBank/DDBJ whole genome shotgun (WGS) entry which is preliminary data.</text>
</comment>
<dbReference type="InterPro" id="IPR035168">
    <property type="entry name" value="DUF5317"/>
</dbReference>
<keyword evidence="2" id="KW-1133">Transmembrane helix</keyword>
<reference evidence="4" key="1">
    <citation type="journal article" date="2019" name="Int. J. Syst. Evol. Microbiol.">
        <title>The Global Catalogue of Microorganisms (GCM) 10K type strain sequencing project: providing services to taxonomists for standard genome sequencing and annotation.</title>
        <authorList>
            <consortium name="The Broad Institute Genomics Platform"/>
            <consortium name="The Broad Institute Genome Sequencing Center for Infectious Disease"/>
            <person name="Wu L."/>
            <person name="Ma J."/>
        </authorList>
    </citation>
    <scope>NUCLEOTIDE SEQUENCE [LARGE SCALE GENOMIC DNA]</scope>
    <source>
        <strain evidence="4">CGMCC 1.9106</strain>
    </source>
</reference>
<gene>
    <name evidence="3" type="ORF">ACFQO7_11940</name>
</gene>
<evidence type="ECO:0000256" key="2">
    <source>
        <dbReference type="SAM" id="Phobius"/>
    </source>
</evidence>
<feature type="transmembrane region" description="Helical" evidence="2">
    <location>
        <begin position="91"/>
        <end position="112"/>
    </location>
</feature>
<feature type="transmembrane region" description="Helical" evidence="2">
    <location>
        <begin position="161"/>
        <end position="181"/>
    </location>
</feature>
<feature type="transmembrane region" description="Helical" evidence="2">
    <location>
        <begin position="67"/>
        <end position="85"/>
    </location>
</feature>
<accession>A0ABW2GWJ2</accession>
<keyword evidence="2" id="KW-0812">Transmembrane</keyword>
<sequence>MSLATLVLLDSPALAGIAAGYALGGRLTHLTAVPPRALWLLWVAVGVQAAQYFLPAVRRSVEQDAGIPMLAVTFGTGILWLTLNVRWSRPALSAAILVIALGAGLNAAVVLLNGRMPYSVEAARIAGLPPGTVTPKNQPADGNTRLAALGDVIPLRPIRRVLSPGDILIMLGGAAVIAVAMRRPGSAARPARATDRSSSGASRDHLPVC</sequence>